<protein>
    <submittedName>
        <fullName evidence="2">Chaperone protein hscA</fullName>
    </submittedName>
</protein>
<keyword evidence="1" id="KW-1133">Transmembrane helix</keyword>
<dbReference type="EMBL" id="GDJX01001244">
    <property type="protein sequence ID" value="JAT66692.1"/>
    <property type="molecule type" value="Transcribed_RNA"/>
</dbReference>
<accession>A0A1D1ZI95</accession>
<evidence type="ECO:0000256" key="1">
    <source>
        <dbReference type="SAM" id="Phobius"/>
    </source>
</evidence>
<evidence type="ECO:0000313" key="2">
    <source>
        <dbReference type="EMBL" id="JAT66692.1"/>
    </source>
</evidence>
<dbReference type="AlphaFoldDB" id="A0A1D1ZI95"/>
<sequence length="180" mass="19959">MESESSFKPIINKSNISEPIMTTNFEDVRNKDSALVRGSSGNYDFTTADRGLSYYMIRPKELREEHPVWHYFYLCTLIFAAFVSLFIGPVIFGMLAAIGGLATPFVLSIVGGGLGLIFGIVFGVVFSVVCIVFLVKALGRSAEWVLDTLLYGGNDLMEITKQQILTFFSPPPNSSHYHQD</sequence>
<feature type="transmembrane region" description="Helical" evidence="1">
    <location>
        <begin position="71"/>
        <end position="99"/>
    </location>
</feature>
<name>A0A1D1ZI95_9ARAE</name>
<keyword evidence="1" id="KW-0812">Transmembrane</keyword>
<gene>
    <name evidence="2" type="primary">hscA_4</name>
    <name evidence="2" type="ORF">g.26900</name>
</gene>
<keyword evidence="1" id="KW-0472">Membrane</keyword>
<organism evidence="2">
    <name type="scientific">Anthurium amnicola</name>
    <dbReference type="NCBI Taxonomy" id="1678845"/>
    <lineage>
        <taxon>Eukaryota</taxon>
        <taxon>Viridiplantae</taxon>
        <taxon>Streptophyta</taxon>
        <taxon>Embryophyta</taxon>
        <taxon>Tracheophyta</taxon>
        <taxon>Spermatophyta</taxon>
        <taxon>Magnoliopsida</taxon>
        <taxon>Liliopsida</taxon>
        <taxon>Araceae</taxon>
        <taxon>Pothoideae</taxon>
        <taxon>Potheae</taxon>
        <taxon>Anthurium</taxon>
    </lineage>
</organism>
<feature type="transmembrane region" description="Helical" evidence="1">
    <location>
        <begin position="105"/>
        <end position="135"/>
    </location>
</feature>
<reference evidence="2" key="1">
    <citation type="submission" date="2015-07" db="EMBL/GenBank/DDBJ databases">
        <title>Transcriptome Assembly of Anthurium amnicola.</title>
        <authorList>
            <person name="Suzuki J."/>
        </authorList>
    </citation>
    <scope>NUCLEOTIDE SEQUENCE</scope>
</reference>
<proteinExistence type="predicted"/>